<name>A0ACB8ZP55_CICIN</name>
<sequence>MADDMVVTVRSGTTVQVLTTCNLTWQFSPLATISYIASAMFDVQCTTPYSSLVTPMQSPVYFPFQDPDLHSKIVKQIDYYFSDENLVKDIYLRKNMDEQGWVSVNLIASFKKVLCLTNDVRLILDIMRTSKVVEVKGEKMRKQTEWKRWILPKYINVESFYSNSILNCNKVETKGASIVK</sequence>
<dbReference type="Proteomes" id="UP001055811">
    <property type="component" value="Linkage Group LG08"/>
</dbReference>
<evidence type="ECO:0000313" key="1">
    <source>
        <dbReference type="EMBL" id="KAI3699342.1"/>
    </source>
</evidence>
<proteinExistence type="predicted"/>
<protein>
    <submittedName>
        <fullName evidence="1">Uncharacterized protein</fullName>
    </submittedName>
</protein>
<dbReference type="EMBL" id="CM042016">
    <property type="protein sequence ID" value="KAI3699342.1"/>
    <property type="molecule type" value="Genomic_DNA"/>
</dbReference>
<reference evidence="2" key="1">
    <citation type="journal article" date="2022" name="Mol. Ecol. Resour.">
        <title>The genomes of chicory, endive, great burdock and yacon provide insights into Asteraceae palaeo-polyploidization history and plant inulin production.</title>
        <authorList>
            <person name="Fan W."/>
            <person name="Wang S."/>
            <person name="Wang H."/>
            <person name="Wang A."/>
            <person name="Jiang F."/>
            <person name="Liu H."/>
            <person name="Zhao H."/>
            <person name="Xu D."/>
            <person name="Zhang Y."/>
        </authorList>
    </citation>
    <scope>NUCLEOTIDE SEQUENCE [LARGE SCALE GENOMIC DNA]</scope>
    <source>
        <strain evidence="2">cv. Punajuju</strain>
    </source>
</reference>
<organism evidence="1 2">
    <name type="scientific">Cichorium intybus</name>
    <name type="common">Chicory</name>
    <dbReference type="NCBI Taxonomy" id="13427"/>
    <lineage>
        <taxon>Eukaryota</taxon>
        <taxon>Viridiplantae</taxon>
        <taxon>Streptophyta</taxon>
        <taxon>Embryophyta</taxon>
        <taxon>Tracheophyta</taxon>
        <taxon>Spermatophyta</taxon>
        <taxon>Magnoliopsida</taxon>
        <taxon>eudicotyledons</taxon>
        <taxon>Gunneridae</taxon>
        <taxon>Pentapetalae</taxon>
        <taxon>asterids</taxon>
        <taxon>campanulids</taxon>
        <taxon>Asterales</taxon>
        <taxon>Asteraceae</taxon>
        <taxon>Cichorioideae</taxon>
        <taxon>Cichorieae</taxon>
        <taxon>Cichoriinae</taxon>
        <taxon>Cichorium</taxon>
    </lineage>
</organism>
<gene>
    <name evidence="1" type="ORF">L2E82_43592</name>
</gene>
<keyword evidence="2" id="KW-1185">Reference proteome</keyword>
<reference evidence="1 2" key="2">
    <citation type="journal article" date="2022" name="Mol. Ecol. Resour.">
        <title>The genomes of chicory, endive, great burdock and yacon provide insights into Asteraceae paleo-polyploidization history and plant inulin production.</title>
        <authorList>
            <person name="Fan W."/>
            <person name="Wang S."/>
            <person name="Wang H."/>
            <person name="Wang A."/>
            <person name="Jiang F."/>
            <person name="Liu H."/>
            <person name="Zhao H."/>
            <person name="Xu D."/>
            <person name="Zhang Y."/>
        </authorList>
    </citation>
    <scope>NUCLEOTIDE SEQUENCE [LARGE SCALE GENOMIC DNA]</scope>
    <source>
        <strain evidence="2">cv. Punajuju</strain>
        <tissue evidence="1">Leaves</tissue>
    </source>
</reference>
<accession>A0ACB8ZP55</accession>
<evidence type="ECO:0000313" key="2">
    <source>
        <dbReference type="Proteomes" id="UP001055811"/>
    </source>
</evidence>
<comment type="caution">
    <text evidence="1">The sequence shown here is derived from an EMBL/GenBank/DDBJ whole genome shotgun (WGS) entry which is preliminary data.</text>
</comment>